<dbReference type="InterPro" id="IPR036465">
    <property type="entry name" value="vWFA_dom_sf"/>
</dbReference>
<reference evidence="1" key="1">
    <citation type="submission" date="2023-06" db="EMBL/GenBank/DDBJ databases">
        <authorList>
            <consortium name="Lawrence Berkeley National Laboratory"/>
            <person name="Ahrendt S."/>
            <person name="Sahu N."/>
            <person name="Indic B."/>
            <person name="Wong-Bajracharya J."/>
            <person name="Merenyi Z."/>
            <person name="Ke H.-M."/>
            <person name="Monk M."/>
            <person name="Kocsube S."/>
            <person name="Drula E."/>
            <person name="Lipzen A."/>
            <person name="Balint B."/>
            <person name="Henrissat B."/>
            <person name="Andreopoulos B."/>
            <person name="Martin F.M."/>
            <person name="Harder C.B."/>
            <person name="Rigling D."/>
            <person name="Ford K.L."/>
            <person name="Foster G.D."/>
            <person name="Pangilinan J."/>
            <person name="Papanicolaou A."/>
            <person name="Barry K."/>
            <person name="LaButti K."/>
            <person name="Viragh M."/>
            <person name="Koriabine M."/>
            <person name="Yan M."/>
            <person name="Riley R."/>
            <person name="Champramary S."/>
            <person name="Plett K.L."/>
            <person name="Tsai I.J."/>
            <person name="Slot J."/>
            <person name="Sipos G."/>
            <person name="Plett J."/>
            <person name="Nagy L.G."/>
            <person name="Grigoriev I.V."/>
        </authorList>
    </citation>
    <scope>NUCLEOTIDE SEQUENCE</scope>
    <source>
        <strain evidence="1">CCBAS 213</strain>
    </source>
</reference>
<proteinExistence type="predicted"/>
<gene>
    <name evidence="1" type="ORF">EV420DRAFT_1658991</name>
</gene>
<dbReference type="AlphaFoldDB" id="A0AA39U897"/>
<dbReference type="GeneID" id="85362434"/>
<comment type="caution">
    <text evidence="1">The sequence shown here is derived from an EMBL/GenBank/DDBJ whole genome shotgun (WGS) entry which is preliminary data.</text>
</comment>
<dbReference type="Gene3D" id="3.40.50.410">
    <property type="entry name" value="von Willebrand factor, type A domain"/>
    <property type="match status" value="1"/>
</dbReference>
<evidence type="ECO:0000313" key="1">
    <source>
        <dbReference type="EMBL" id="KAK0469275.1"/>
    </source>
</evidence>
<protein>
    <recommendedName>
        <fullName evidence="3">VWFA domain-containing protein</fullName>
    </recommendedName>
</protein>
<dbReference type="Proteomes" id="UP001175211">
    <property type="component" value="Unassembled WGS sequence"/>
</dbReference>
<sequence>MGNHLSSEKSFESSREVAESSDSMKEDEFLYLSRFDTAGKALAELAYVAAQYDDDGIEIQFLNNSIVKHGLKTKEDVMELFQSVIPSGLTPIGAKLDGLMTAYIDDFKKLRHSDKQPKPVNYILLTDGEPTDKKPLTTEEVIVKAAKVLDEICAPQIQVGIQFVQVGADTNATKYLQRLDDNLKQTYNIRDIVDTAPARAGHNLDGQDMIKILTGGINRRRYLHNPQQYKRILKILRDQTVWPILARILDYQIFLPTLSGRAFCNPPPPRALCIELSSLLMLVTAIITASEETGACHRST</sequence>
<dbReference type="PANTHER" id="PTHR34706">
    <property type="entry name" value="SLR1338 PROTEIN"/>
    <property type="match status" value="1"/>
</dbReference>
<dbReference type="EMBL" id="JAUEPS010000001">
    <property type="protein sequence ID" value="KAK0469275.1"/>
    <property type="molecule type" value="Genomic_DNA"/>
</dbReference>
<dbReference type="PANTHER" id="PTHR34706:SF1">
    <property type="entry name" value="VWFA DOMAIN-CONTAINING PROTEIN"/>
    <property type="match status" value="1"/>
</dbReference>
<accession>A0AA39U897</accession>
<keyword evidence="2" id="KW-1185">Reference proteome</keyword>
<dbReference type="SUPFAM" id="SSF53300">
    <property type="entry name" value="vWA-like"/>
    <property type="match status" value="1"/>
</dbReference>
<dbReference type="RefSeq" id="XP_060339068.1">
    <property type="nucleotide sequence ID" value="XM_060478886.1"/>
</dbReference>
<evidence type="ECO:0000313" key="2">
    <source>
        <dbReference type="Proteomes" id="UP001175211"/>
    </source>
</evidence>
<evidence type="ECO:0008006" key="3">
    <source>
        <dbReference type="Google" id="ProtNLM"/>
    </source>
</evidence>
<name>A0AA39U897_ARMTA</name>
<organism evidence="1 2">
    <name type="scientific">Armillaria tabescens</name>
    <name type="common">Ringless honey mushroom</name>
    <name type="synonym">Agaricus tabescens</name>
    <dbReference type="NCBI Taxonomy" id="1929756"/>
    <lineage>
        <taxon>Eukaryota</taxon>
        <taxon>Fungi</taxon>
        <taxon>Dikarya</taxon>
        <taxon>Basidiomycota</taxon>
        <taxon>Agaricomycotina</taxon>
        <taxon>Agaricomycetes</taxon>
        <taxon>Agaricomycetidae</taxon>
        <taxon>Agaricales</taxon>
        <taxon>Marasmiineae</taxon>
        <taxon>Physalacriaceae</taxon>
        <taxon>Desarmillaria</taxon>
    </lineage>
</organism>